<feature type="compositionally biased region" description="Low complexity" evidence="3">
    <location>
        <begin position="46"/>
        <end position="59"/>
    </location>
</feature>
<name>A0A1V0TUT6_9ACTN</name>
<comment type="subcellular location">
    <subcellularLocation>
        <location evidence="1">Membrane</location>
    </subcellularLocation>
</comment>
<evidence type="ECO:0000313" key="6">
    <source>
        <dbReference type="Proteomes" id="UP000192726"/>
    </source>
</evidence>
<evidence type="ECO:0000256" key="2">
    <source>
        <dbReference type="ARBA" id="ARBA00023136"/>
    </source>
</evidence>
<dbReference type="PANTHER" id="PTHR37042">
    <property type="entry name" value="OUTER MEMBRANE PROTEIN RV1973"/>
    <property type="match status" value="1"/>
</dbReference>
<dbReference type="PANTHER" id="PTHR37042:SF4">
    <property type="entry name" value="OUTER MEMBRANE PROTEIN RV1973"/>
    <property type="match status" value="1"/>
</dbReference>
<dbReference type="STRING" id="553510.B1H19_23195"/>
<dbReference type="KEGG" id="sgv:B1H19_23195"/>
<keyword evidence="6" id="KW-1185">Reference proteome</keyword>
<organism evidence="5 6">
    <name type="scientific">Streptomyces gilvosporeus</name>
    <dbReference type="NCBI Taxonomy" id="553510"/>
    <lineage>
        <taxon>Bacteria</taxon>
        <taxon>Bacillati</taxon>
        <taxon>Actinomycetota</taxon>
        <taxon>Actinomycetes</taxon>
        <taxon>Kitasatosporales</taxon>
        <taxon>Streptomycetaceae</taxon>
        <taxon>Streptomyces</taxon>
    </lineage>
</organism>
<evidence type="ECO:0000313" key="5">
    <source>
        <dbReference type="EMBL" id="ARF56687.1"/>
    </source>
</evidence>
<reference evidence="5 6" key="1">
    <citation type="submission" date="2017-04" db="EMBL/GenBank/DDBJ databases">
        <title>Complete Genome Sequence of Streptomyces gilvosporeus F607, a Capable Producer of Natamycin.</title>
        <authorList>
            <person name="Zong G."/>
            <person name="Zhong C."/>
            <person name="Fu J."/>
            <person name="Qin R."/>
            <person name="Cao G."/>
        </authorList>
    </citation>
    <scope>NUCLEOTIDE SEQUENCE [LARGE SCALE GENOMIC DNA]</scope>
    <source>
        <strain evidence="5 6">F607</strain>
    </source>
</reference>
<feature type="compositionally biased region" description="Basic and acidic residues" evidence="3">
    <location>
        <begin position="30"/>
        <end position="39"/>
    </location>
</feature>
<accession>A0A1V0TUT6</accession>
<keyword evidence="4" id="KW-0812">Transmembrane</keyword>
<proteinExistence type="predicted"/>
<evidence type="ECO:0000256" key="4">
    <source>
        <dbReference type="SAM" id="Phobius"/>
    </source>
</evidence>
<evidence type="ECO:0000256" key="1">
    <source>
        <dbReference type="ARBA" id="ARBA00004370"/>
    </source>
</evidence>
<feature type="region of interest" description="Disordered" evidence="3">
    <location>
        <begin position="1"/>
        <end position="100"/>
    </location>
</feature>
<dbReference type="AlphaFoldDB" id="A0A1V0TUT6"/>
<feature type="transmembrane region" description="Helical" evidence="4">
    <location>
        <begin position="105"/>
        <end position="127"/>
    </location>
</feature>
<evidence type="ECO:0000256" key="3">
    <source>
        <dbReference type="SAM" id="MobiDB-lite"/>
    </source>
</evidence>
<feature type="compositionally biased region" description="Basic and acidic residues" evidence="3">
    <location>
        <begin position="77"/>
        <end position="97"/>
    </location>
</feature>
<dbReference type="RefSeq" id="WP_083106715.1">
    <property type="nucleotide sequence ID" value="NZ_CP020569.1"/>
</dbReference>
<sequence length="268" mass="27631">MTKATVRGRAGAGTSARQRTVAAAARAAAKRAEKARESSLDEEAAENAAADSAVAENAATESAVADEASASGTGADAEAREQAKGAVRDEAGAEKSAKPARRISGAATAVLAALVVAGLVAVAMLGWEYRDDQRTQEARTEALAVARKAAPEILSYDYRHLDRDFAKARAHLTGSFAGEYRTTTTKVVAPTAEKYHGVVTATVAKPPAGGAPAASVVSAAPEKVIVLLFMNQVTNSTQVSGPRLDLNRVRMTLVDTSGGWKVSALDAL</sequence>
<dbReference type="EMBL" id="CP020569">
    <property type="protein sequence ID" value="ARF56687.1"/>
    <property type="molecule type" value="Genomic_DNA"/>
</dbReference>
<dbReference type="GO" id="GO:0016020">
    <property type="term" value="C:membrane"/>
    <property type="evidence" value="ECO:0007669"/>
    <property type="project" value="UniProtKB-SubCell"/>
</dbReference>
<dbReference type="OrthoDB" id="3536396at2"/>
<keyword evidence="2 4" id="KW-0472">Membrane</keyword>
<evidence type="ECO:0008006" key="7">
    <source>
        <dbReference type="Google" id="ProtNLM"/>
    </source>
</evidence>
<gene>
    <name evidence="5" type="ORF">B1H19_23195</name>
</gene>
<dbReference type="Proteomes" id="UP000192726">
    <property type="component" value="Chromosome"/>
</dbReference>
<keyword evidence="4" id="KW-1133">Transmembrane helix</keyword>
<protein>
    <recommendedName>
        <fullName evidence="7">Mce-associated membrane protein</fullName>
    </recommendedName>
</protein>